<evidence type="ECO:0000313" key="2">
    <source>
        <dbReference type="EMBL" id="CAE5964595.1"/>
    </source>
</evidence>
<protein>
    <submittedName>
        <fullName evidence="2">Uncharacterized protein</fullName>
    </submittedName>
</protein>
<reference evidence="2" key="1">
    <citation type="submission" date="2021-01" db="EMBL/GenBank/DDBJ databases">
        <authorList>
            <person name="Bezrukov I."/>
        </authorList>
    </citation>
    <scope>NUCLEOTIDE SEQUENCE</scope>
</reference>
<dbReference type="AlphaFoldDB" id="A0A8S1ZRY4"/>
<keyword evidence="3" id="KW-1185">Reference proteome</keyword>
<dbReference type="EMBL" id="LR999452">
    <property type="protein sequence ID" value="CAE5964595.1"/>
    <property type="molecule type" value="Genomic_DNA"/>
</dbReference>
<feature type="region of interest" description="Disordered" evidence="1">
    <location>
        <begin position="14"/>
        <end position="33"/>
    </location>
</feature>
<name>A0A8S1ZRY4_ARAAE</name>
<evidence type="ECO:0000256" key="1">
    <source>
        <dbReference type="SAM" id="MobiDB-lite"/>
    </source>
</evidence>
<proteinExistence type="predicted"/>
<organism evidence="2 3">
    <name type="scientific">Arabidopsis arenosa</name>
    <name type="common">Sand rock-cress</name>
    <name type="synonym">Cardaminopsis arenosa</name>
    <dbReference type="NCBI Taxonomy" id="38785"/>
    <lineage>
        <taxon>Eukaryota</taxon>
        <taxon>Viridiplantae</taxon>
        <taxon>Streptophyta</taxon>
        <taxon>Embryophyta</taxon>
        <taxon>Tracheophyta</taxon>
        <taxon>Spermatophyta</taxon>
        <taxon>Magnoliopsida</taxon>
        <taxon>eudicotyledons</taxon>
        <taxon>Gunneridae</taxon>
        <taxon>Pentapetalae</taxon>
        <taxon>rosids</taxon>
        <taxon>malvids</taxon>
        <taxon>Brassicales</taxon>
        <taxon>Brassicaceae</taxon>
        <taxon>Camelineae</taxon>
        <taxon>Arabidopsis</taxon>
    </lineage>
</organism>
<sequence>MNALRNLRKNMASLSLSSKRGTSSSSSSSSSAFDLSPKEIEKYRGMTIFDISLRLQINGPFLVDAYKLDNQANDILMKAREAETKYKAFMKLAEANNNNEDYIRLAINAKNESDDLLKVREEKMRKADEIRNFKASIPGRSRAIFRMLGSTSILIGVAETVPGMVIELCPMLRSTNVGFQPSFTAQFRSTLADVLFPESISRTMTTIEQNHKRKPRVQVATRLLGS</sequence>
<accession>A0A8S1ZRY4</accession>
<evidence type="ECO:0000313" key="3">
    <source>
        <dbReference type="Proteomes" id="UP000682877"/>
    </source>
</evidence>
<gene>
    <name evidence="2" type="ORF">AARE701A_LOCUS5776</name>
</gene>
<dbReference type="Proteomes" id="UP000682877">
    <property type="component" value="Chromosome 2"/>
</dbReference>